<dbReference type="GO" id="GO:0004467">
    <property type="term" value="F:long-chain fatty acid-CoA ligase activity"/>
    <property type="evidence" value="ECO:0007669"/>
    <property type="project" value="TreeGrafter"/>
</dbReference>
<dbReference type="OrthoDB" id="4138492at2759"/>
<feature type="transmembrane region" description="Helical" evidence="1">
    <location>
        <begin position="12"/>
        <end position="39"/>
    </location>
</feature>
<keyword evidence="4" id="KW-1185">Reference proteome</keyword>
<evidence type="ECO:0000259" key="2">
    <source>
        <dbReference type="Pfam" id="PF00501"/>
    </source>
</evidence>
<proteinExistence type="predicted"/>
<dbReference type="RefSeq" id="XP_033396069.1">
    <property type="nucleotide sequence ID" value="XM_033539176.1"/>
</dbReference>
<organism evidence="3 4">
    <name type="scientific">Aplosporella prunicola CBS 121167</name>
    <dbReference type="NCBI Taxonomy" id="1176127"/>
    <lineage>
        <taxon>Eukaryota</taxon>
        <taxon>Fungi</taxon>
        <taxon>Dikarya</taxon>
        <taxon>Ascomycota</taxon>
        <taxon>Pezizomycotina</taxon>
        <taxon>Dothideomycetes</taxon>
        <taxon>Dothideomycetes incertae sedis</taxon>
        <taxon>Botryosphaeriales</taxon>
        <taxon>Aplosporellaceae</taxon>
        <taxon>Aplosporella</taxon>
    </lineage>
</organism>
<feature type="domain" description="AMP-dependent synthetase/ligase" evidence="2">
    <location>
        <begin position="140"/>
        <end position="227"/>
    </location>
</feature>
<accession>A0A6A6B8T0</accession>
<dbReference type="GO" id="GO:0016020">
    <property type="term" value="C:membrane"/>
    <property type="evidence" value="ECO:0007669"/>
    <property type="project" value="TreeGrafter"/>
</dbReference>
<evidence type="ECO:0000313" key="3">
    <source>
        <dbReference type="EMBL" id="KAF2140356.1"/>
    </source>
</evidence>
<dbReference type="Pfam" id="PF00501">
    <property type="entry name" value="AMP-binding"/>
    <property type="match status" value="1"/>
</dbReference>
<reference evidence="3" key="1">
    <citation type="journal article" date="2020" name="Stud. Mycol.">
        <title>101 Dothideomycetes genomes: a test case for predicting lifestyles and emergence of pathogens.</title>
        <authorList>
            <person name="Haridas S."/>
            <person name="Albert R."/>
            <person name="Binder M."/>
            <person name="Bloem J."/>
            <person name="Labutti K."/>
            <person name="Salamov A."/>
            <person name="Andreopoulos B."/>
            <person name="Baker S."/>
            <person name="Barry K."/>
            <person name="Bills G."/>
            <person name="Bluhm B."/>
            <person name="Cannon C."/>
            <person name="Castanera R."/>
            <person name="Culley D."/>
            <person name="Daum C."/>
            <person name="Ezra D."/>
            <person name="Gonzalez J."/>
            <person name="Henrissat B."/>
            <person name="Kuo A."/>
            <person name="Liang C."/>
            <person name="Lipzen A."/>
            <person name="Lutzoni F."/>
            <person name="Magnuson J."/>
            <person name="Mondo S."/>
            <person name="Nolan M."/>
            <person name="Ohm R."/>
            <person name="Pangilinan J."/>
            <person name="Park H.-J."/>
            <person name="Ramirez L."/>
            <person name="Alfaro M."/>
            <person name="Sun H."/>
            <person name="Tritt A."/>
            <person name="Yoshinaga Y."/>
            <person name="Zwiers L.-H."/>
            <person name="Turgeon B."/>
            <person name="Goodwin S."/>
            <person name="Spatafora J."/>
            <person name="Crous P."/>
            <person name="Grigoriev I."/>
        </authorList>
    </citation>
    <scope>NUCLEOTIDE SEQUENCE</scope>
    <source>
        <strain evidence="3">CBS 121167</strain>
    </source>
</reference>
<sequence>MASFVEKLDSQLAELLAGWNGATTAIAIAIVTFLGYSIWLNLEDPDIHPMLLARSSVAAGIRQPGESAVYRSPQVPHGYPLQTGLSIPAEQRYQRRDGDLRDVWRKVAGKLPLDQGKSLRHPGRIFTVLGKDVVDHKVDDISKEINIIGNHIKAHGCKRVAVYLPNSIELLETIFAAAFYGFSPVLLPYNQPHDVVVSMLQRSEADSLIAEAGSIPLTDVTNGVPNLKQLIWVVEKTSRHVDWNEVPEGAGGRIEVSSWHEVIQDNISEANADLPANVSGQKAENLFMVWQDRVGGPGEIVEFTQQNLSAAIASLIAALPTGQRMNPSDLFLPADSLTHSYTLALTMAALFSHASVAINSVAGVGVELNLASRGIAPTIVAISAETAANLHSATSSSITSGLKKLAHHAETRALSAGRMPTNSLLTKFNAPTRAAVGTTPGKLRLVFVSEKAGADTPPLTSTDLSDLRIYLDARVVYALTAARVAGAISQTNIFDYRREDNNGGQHKHSHFGAPLNSVEIKLVDTPDQKTTDDRPAGEVVVMGPAVVGGRASISAVGTFRDDGCLAYV</sequence>
<keyword evidence="1" id="KW-0472">Membrane</keyword>
<dbReference type="AlphaFoldDB" id="A0A6A6B8T0"/>
<name>A0A6A6B8T0_9PEZI</name>
<evidence type="ECO:0000313" key="4">
    <source>
        <dbReference type="Proteomes" id="UP000799438"/>
    </source>
</evidence>
<dbReference type="SUPFAM" id="SSF56801">
    <property type="entry name" value="Acetyl-CoA synthetase-like"/>
    <property type="match status" value="1"/>
</dbReference>
<evidence type="ECO:0000256" key="1">
    <source>
        <dbReference type="SAM" id="Phobius"/>
    </source>
</evidence>
<gene>
    <name evidence="3" type="ORF">K452DRAFT_274074</name>
</gene>
<dbReference type="EMBL" id="ML995490">
    <property type="protein sequence ID" value="KAF2140356.1"/>
    <property type="molecule type" value="Genomic_DNA"/>
</dbReference>
<dbReference type="PANTHER" id="PTHR43272:SF11">
    <property type="entry name" value="AMP-DEPENDENT SYNTHETASE_LIGASE DOMAIN-CONTAINING PROTEIN"/>
    <property type="match status" value="1"/>
</dbReference>
<dbReference type="InterPro" id="IPR042099">
    <property type="entry name" value="ANL_N_sf"/>
</dbReference>
<dbReference type="InterPro" id="IPR000873">
    <property type="entry name" value="AMP-dep_synth/lig_dom"/>
</dbReference>
<dbReference type="PANTHER" id="PTHR43272">
    <property type="entry name" value="LONG-CHAIN-FATTY-ACID--COA LIGASE"/>
    <property type="match status" value="1"/>
</dbReference>
<protein>
    <recommendedName>
        <fullName evidence="2">AMP-dependent synthetase/ligase domain-containing protein</fullName>
    </recommendedName>
</protein>
<dbReference type="GO" id="GO:0005783">
    <property type="term" value="C:endoplasmic reticulum"/>
    <property type="evidence" value="ECO:0007669"/>
    <property type="project" value="TreeGrafter"/>
</dbReference>
<dbReference type="Gene3D" id="3.40.50.12780">
    <property type="entry name" value="N-terminal domain of ligase-like"/>
    <property type="match status" value="1"/>
</dbReference>
<dbReference type="Proteomes" id="UP000799438">
    <property type="component" value="Unassembled WGS sequence"/>
</dbReference>
<keyword evidence="1" id="KW-0812">Transmembrane</keyword>
<keyword evidence="1" id="KW-1133">Transmembrane helix</keyword>
<dbReference type="GeneID" id="54296672"/>